<evidence type="ECO:0000256" key="1">
    <source>
        <dbReference type="SAM" id="Phobius"/>
    </source>
</evidence>
<organism evidence="2 3">
    <name type="scientific">Saccoglossus kowalevskii</name>
    <name type="common">Acorn worm</name>
    <dbReference type="NCBI Taxonomy" id="10224"/>
    <lineage>
        <taxon>Eukaryota</taxon>
        <taxon>Metazoa</taxon>
        <taxon>Hemichordata</taxon>
        <taxon>Enteropneusta</taxon>
        <taxon>Harrimaniidae</taxon>
        <taxon>Saccoglossus</taxon>
    </lineage>
</organism>
<keyword evidence="1" id="KW-0812">Transmembrane</keyword>
<keyword evidence="1" id="KW-0472">Membrane</keyword>
<accession>A0ABM0GP70</accession>
<evidence type="ECO:0000313" key="2">
    <source>
        <dbReference type="Proteomes" id="UP000694865"/>
    </source>
</evidence>
<dbReference type="GeneID" id="100376816"/>
<gene>
    <name evidence="3" type="primary">LOC100376816</name>
</gene>
<name>A0ABM0GP70_SACKO</name>
<protein>
    <submittedName>
        <fullName evidence="3">Uncharacterized protein LOC100376816</fullName>
    </submittedName>
</protein>
<sequence>MSALRTFYEKFQLSRCLCNDENRCSCNERASRAGKMASYCLIVLGVLVTGPGILMASSGHSGNLHPTYAGVGFLSFGGIMVVMGLILCGVNRLRKRHCRNPHDATTFNQQEFCVVTEDPDGFEDYVQRRGLPHSESMPASAAAPSTDQGVIRCYVLPTSVSWPNTSRAQMNGPVVYYVGRPLPPQRQSSSSSNNTT</sequence>
<dbReference type="RefSeq" id="XP_002734282.1">
    <property type="nucleotide sequence ID" value="XM_002734236.2"/>
</dbReference>
<evidence type="ECO:0000313" key="3">
    <source>
        <dbReference type="RefSeq" id="XP_002734282.1"/>
    </source>
</evidence>
<feature type="transmembrane region" description="Helical" evidence="1">
    <location>
        <begin position="36"/>
        <end position="56"/>
    </location>
</feature>
<dbReference type="Proteomes" id="UP000694865">
    <property type="component" value="Unplaced"/>
</dbReference>
<reference evidence="3" key="1">
    <citation type="submission" date="2025-08" db="UniProtKB">
        <authorList>
            <consortium name="RefSeq"/>
        </authorList>
    </citation>
    <scope>IDENTIFICATION</scope>
    <source>
        <tissue evidence="3">Testes</tissue>
    </source>
</reference>
<proteinExistence type="predicted"/>
<keyword evidence="1" id="KW-1133">Transmembrane helix</keyword>
<keyword evidence="2" id="KW-1185">Reference proteome</keyword>
<feature type="transmembrane region" description="Helical" evidence="1">
    <location>
        <begin position="68"/>
        <end position="90"/>
    </location>
</feature>